<evidence type="ECO:0000256" key="5">
    <source>
        <dbReference type="ARBA" id="ARBA00022723"/>
    </source>
</evidence>
<evidence type="ECO:0000256" key="2">
    <source>
        <dbReference type="ARBA" id="ARBA00022517"/>
    </source>
</evidence>
<evidence type="ECO:0000256" key="4">
    <source>
        <dbReference type="ARBA" id="ARBA00022722"/>
    </source>
</evidence>
<evidence type="ECO:0000313" key="15">
    <source>
        <dbReference type="Proteomes" id="UP000198778"/>
    </source>
</evidence>
<evidence type="ECO:0000256" key="9">
    <source>
        <dbReference type="ARBA" id="ARBA00022842"/>
    </source>
</evidence>
<evidence type="ECO:0000259" key="13">
    <source>
        <dbReference type="PROSITE" id="PS50880"/>
    </source>
</evidence>
<evidence type="ECO:0000256" key="8">
    <source>
        <dbReference type="ARBA" id="ARBA00022801"/>
    </source>
</evidence>
<dbReference type="SUPFAM" id="SSF110455">
    <property type="entry name" value="Toprim domain"/>
    <property type="match status" value="1"/>
</dbReference>
<evidence type="ECO:0000256" key="11">
    <source>
        <dbReference type="HAMAP-Rule" id="MF_01469"/>
    </source>
</evidence>
<dbReference type="GO" id="GO:0005737">
    <property type="term" value="C:cytoplasm"/>
    <property type="evidence" value="ECO:0007669"/>
    <property type="project" value="UniProtKB-SubCell"/>
</dbReference>
<dbReference type="Gene3D" id="3.40.1360.10">
    <property type="match status" value="1"/>
</dbReference>
<sequence>MPQMKEIIVVEGKNDTHTLKRYVACDTIETSGSGITKATIEKIRLASERRGVIIFTDPDFPGQKIRHIIEQAVPGCKHAFLPKHAAIDKEKGKVGIEHAAKEDILEALDSVKTTLPEEEREETPSWGELHEAGLLAGPGAREKRQKLGDELHIGYTNGKQLVKRLQQFQISRAEFYHAVQKLEEKE</sequence>
<evidence type="ECO:0000256" key="12">
    <source>
        <dbReference type="NCBIfam" id="TIGR00334"/>
    </source>
</evidence>
<dbReference type="Pfam" id="PF13331">
    <property type="entry name" value="DUF4093"/>
    <property type="match status" value="1"/>
</dbReference>
<dbReference type="InterPro" id="IPR034141">
    <property type="entry name" value="TOPRIM_RNase_M5-like"/>
</dbReference>
<reference evidence="15" key="1">
    <citation type="submission" date="2016-10" db="EMBL/GenBank/DDBJ databases">
        <authorList>
            <person name="Varghese N."/>
            <person name="Submissions S."/>
        </authorList>
    </citation>
    <scope>NUCLEOTIDE SEQUENCE [LARGE SCALE GENOMIC DNA]</scope>
    <source>
        <strain evidence="15">CGMCC 1.10369</strain>
    </source>
</reference>
<keyword evidence="10 11" id="KW-0694">RNA-binding</keyword>
<keyword evidence="15" id="KW-1185">Reference proteome</keyword>
<gene>
    <name evidence="11" type="primary">rnmV</name>
    <name evidence="14" type="ORF">SAMN04488053_12017</name>
</gene>
<dbReference type="InterPro" id="IPR025156">
    <property type="entry name" value="RNase_M5_C"/>
</dbReference>
<dbReference type="Proteomes" id="UP000198778">
    <property type="component" value="Unassembled WGS sequence"/>
</dbReference>
<comment type="catalytic activity">
    <reaction evidence="11">
        <text>Endonucleolytic cleavage of RNA, removing 21 and 42 nucleotides, respectively, from the 5'- and 3'-termini of a 5S-rRNA precursor.</text>
        <dbReference type="EC" id="3.1.26.8"/>
    </reaction>
</comment>
<evidence type="ECO:0000256" key="1">
    <source>
        <dbReference type="ARBA" id="ARBA00022490"/>
    </source>
</evidence>
<evidence type="ECO:0000256" key="7">
    <source>
        <dbReference type="ARBA" id="ARBA00022759"/>
    </source>
</evidence>
<dbReference type="GO" id="GO:0046872">
    <property type="term" value="F:metal ion binding"/>
    <property type="evidence" value="ECO:0007669"/>
    <property type="project" value="UniProtKB-KW"/>
</dbReference>
<keyword evidence="8 11" id="KW-0378">Hydrolase</keyword>
<accession>A0A1H0KUB2</accession>
<keyword evidence="2 11" id="KW-0690">Ribosome biogenesis</keyword>
<keyword evidence="3 11" id="KW-0698">rRNA processing</keyword>
<feature type="domain" description="Toprim" evidence="13">
    <location>
        <begin position="5"/>
        <end position="95"/>
    </location>
</feature>
<organism evidence="14 15">
    <name type="scientific">Alkalicoccus daliensis</name>
    <dbReference type="NCBI Taxonomy" id="745820"/>
    <lineage>
        <taxon>Bacteria</taxon>
        <taxon>Bacillati</taxon>
        <taxon>Bacillota</taxon>
        <taxon>Bacilli</taxon>
        <taxon>Bacillales</taxon>
        <taxon>Bacillaceae</taxon>
        <taxon>Alkalicoccus</taxon>
    </lineage>
</organism>
<dbReference type="CDD" id="cd01027">
    <property type="entry name" value="TOPRIM_RNase_M5_like"/>
    <property type="match status" value="1"/>
</dbReference>
<dbReference type="InterPro" id="IPR004466">
    <property type="entry name" value="RNase_M5"/>
</dbReference>
<evidence type="ECO:0000313" key="14">
    <source>
        <dbReference type="EMBL" id="SDO59376.1"/>
    </source>
</evidence>
<dbReference type="STRING" id="745820.SAMN04488053_12017"/>
<name>A0A1H0KUB2_9BACI</name>
<comment type="subcellular location">
    <subcellularLocation>
        <location evidence="11">Cytoplasm</location>
    </subcellularLocation>
</comment>
<dbReference type="PANTHER" id="PTHR39156:SF1">
    <property type="entry name" value="RIBONUCLEASE M5"/>
    <property type="match status" value="1"/>
</dbReference>
<comment type="function">
    <text evidence="11">Required for correct processing of both the 5' and 3' ends of 5S rRNA precursor. Cleaves both sides of a double-stranded region yielding mature 5S rRNA in one step.</text>
</comment>
<keyword evidence="4 11" id="KW-0540">Nuclease</keyword>
<evidence type="ECO:0000256" key="6">
    <source>
        <dbReference type="ARBA" id="ARBA00022730"/>
    </source>
</evidence>
<dbReference type="Pfam" id="PF01751">
    <property type="entry name" value="Toprim"/>
    <property type="match status" value="1"/>
</dbReference>
<dbReference type="AlphaFoldDB" id="A0A1H0KUB2"/>
<keyword evidence="1 11" id="KW-0963">Cytoplasm</keyword>
<dbReference type="InterPro" id="IPR006171">
    <property type="entry name" value="TOPRIM_dom"/>
</dbReference>
<dbReference type="EC" id="3.1.26.8" evidence="11 12"/>
<proteinExistence type="inferred from homology"/>
<dbReference type="GO" id="GO:0043822">
    <property type="term" value="F:ribonuclease M5 activity"/>
    <property type="evidence" value="ECO:0007669"/>
    <property type="project" value="UniProtKB-UniRule"/>
</dbReference>
<keyword evidence="7 11" id="KW-0255">Endonuclease</keyword>
<evidence type="ECO:0000256" key="3">
    <source>
        <dbReference type="ARBA" id="ARBA00022552"/>
    </source>
</evidence>
<dbReference type="GO" id="GO:0006364">
    <property type="term" value="P:rRNA processing"/>
    <property type="evidence" value="ECO:0007669"/>
    <property type="project" value="UniProtKB-UniRule"/>
</dbReference>
<dbReference type="PROSITE" id="PS50880">
    <property type="entry name" value="TOPRIM"/>
    <property type="match status" value="1"/>
</dbReference>
<dbReference type="FunFam" id="3.40.1360.10:FF:000006">
    <property type="entry name" value="Ribonuclease M5"/>
    <property type="match status" value="1"/>
</dbReference>
<dbReference type="GO" id="GO:0019843">
    <property type="term" value="F:rRNA binding"/>
    <property type="evidence" value="ECO:0007669"/>
    <property type="project" value="UniProtKB-KW"/>
</dbReference>
<dbReference type="EMBL" id="FNIL01000020">
    <property type="protein sequence ID" value="SDO59376.1"/>
    <property type="molecule type" value="Genomic_DNA"/>
</dbReference>
<keyword evidence="9" id="KW-0460">Magnesium</keyword>
<comment type="similarity">
    <text evidence="11">Belongs to the ribonuclease M5 family.</text>
</comment>
<keyword evidence="5" id="KW-0479">Metal-binding</keyword>
<protein>
    <recommendedName>
        <fullName evidence="11 12">Ribonuclease M5</fullName>
        <ecNumber evidence="11 12">3.1.26.8</ecNumber>
    </recommendedName>
    <alternativeName>
        <fullName evidence="11">RNase M5</fullName>
    </alternativeName>
    <alternativeName>
        <fullName evidence="11">Ribosomal RNA terminal maturase M5</fullName>
    </alternativeName>
</protein>
<evidence type="ECO:0000256" key="10">
    <source>
        <dbReference type="ARBA" id="ARBA00022884"/>
    </source>
</evidence>
<dbReference type="PANTHER" id="PTHR39156">
    <property type="entry name" value="RIBONUCLEASE M5"/>
    <property type="match status" value="1"/>
</dbReference>
<dbReference type="HAMAP" id="MF_01469">
    <property type="entry name" value="RNase_M5"/>
    <property type="match status" value="1"/>
</dbReference>
<dbReference type="NCBIfam" id="TIGR00334">
    <property type="entry name" value="5S_RNA_mat_M5"/>
    <property type="match status" value="1"/>
</dbReference>
<keyword evidence="6 11" id="KW-0699">rRNA-binding</keyword>
<dbReference type="SMART" id="SM00493">
    <property type="entry name" value="TOPRIM"/>
    <property type="match status" value="1"/>
</dbReference>